<accession>A0A9P0NW83</accession>
<keyword evidence="2" id="KW-1185">Reference proteome</keyword>
<dbReference type="AlphaFoldDB" id="A0A9P0NW83"/>
<reference evidence="1" key="1">
    <citation type="submission" date="2022-03" db="EMBL/GenBank/DDBJ databases">
        <authorList>
            <person name="Sayadi A."/>
        </authorList>
    </citation>
    <scope>NUCLEOTIDE SEQUENCE</scope>
</reference>
<gene>
    <name evidence="1" type="ORF">ACAOBT_LOCUS2977</name>
</gene>
<protein>
    <submittedName>
        <fullName evidence="1">Uncharacterized protein</fullName>
    </submittedName>
</protein>
<evidence type="ECO:0000313" key="1">
    <source>
        <dbReference type="EMBL" id="CAH1959026.1"/>
    </source>
</evidence>
<sequence>MLLVTDAMNFGLTEINHKFRSESSVYRTSHLRR</sequence>
<proteinExistence type="predicted"/>
<dbReference type="Proteomes" id="UP001152888">
    <property type="component" value="Unassembled WGS sequence"/>
</dbReference>
<dbReference type="EMBL" id="CAKOFQ010006680">
    <property type="protein sequence ID" value="CAH1959026.1"/>
    <property type="molecule type" value="Genomic_DNA"/>
</dbReference>
<comment type="caution">
    <text evidence="1">The sequence shown here is derived from an EMBL/GenBank/DDBJ whole genome shotgun (WGS) entry which is preliminary data.</text>
</comment>
<name>A0A9P0NW83_ACAOB</name>
<organism evidence="1 2">
    <name type="scientific">Acanthoscelides obtectus</name>
    <name type="common">Bean weevil</name>
    <name type="synonym">Bruchus obtectus</name>
    <dbReference type="NCBI Taxonomy" id="200917"/>
    <lineage>
        <taxon>Eukaryota</taxon>
        <taxon>Metazoa</taxon>
        <taxon>Ecdysozoa</taxon>
        <taxon>Arthropoda</taxon>
        <taxon>Hexapoda</taxon>
        <taxon>Insecta</taxon>
        <taxon>Pterygota</taxon>
        <taxon>Neoptera</taxon>
        <taxon>Endopterygota</taxon>
        <taxon>Coleoptera</taxon>
        <taxon>Polyphaga</taxon>
        <taxon>Cucujiformia</taxon>
        <taxon>Chrysomeloidea</taxon>
        <taxon>Chrysomelidae</taxon>
        <taxon>Bruchinae</taxon>
        <taxon>Bruchini</taxon>
        <taxon>Acanthoscelides</taxon>
    </lineage>
</organism>
<evidence type="ECO:0000313" key="2">
    <source>
        <dbReference type="Proteomes" id="UP001152888"/>
    </source>
</evidence>